<feature type="non-terminal residue" evidence="1">
    <location>
        <position position="1"/>
    </location>
</feature>
<name>A0A2T0ZW70_9ACTN</name>
<dbReference type="AlphaFoldDB" id="A0A2T0ZW70"/>
<dbReference type="EMBL" id="PVUE01000016">
    <property type="protein sequence ID" value="PRZ40573.1"/>
    <property type="molecule type" value="Genomic_DNA"/>
</dbReference>
<evidence type="ECO:0000313" key="2">
    <source>
        <dbReference type="Proteomes" id="UP000237752"/>
    </source>
</evidence>
<accession>A0A2T0ZW70</accession>
<protein>
    <submittedName>
        <fullName evidence="1">Uncharacterized protein</fullName>
    </submittedName>
</protein>
<dbReference type="RefSeq" id="WP_170111123.1">
    <property type="nucleotide sequence ID" value="NZ_PVUE01000016.1"/>
</dbReference>
<proteinExistence type="predicted"/>
<sequence length="92" mass="10023">DRWTFTRIGGQRITAAQTTRTIAYDVENETRYGERALLADLIADVTDMEHPYADAIRPTWGGEAGGGRTAADALLDNAEQLDQQQSDVVAVA</sequence>
<dbReference type="Proteomes" id="UP000237752">
    <property type="component" value="Unassembled WGS sequence"/>
</dbReference>
<reference evidence="1 2" key="1">
    <citation type="submission" date="2018-03" db="EMBL/GenBank/DDBJ databases">
        <title>Genomic Encyclopedia of Archaeal and Bacterial Type Strains, Phase II (KMG-II): from individual species to whole genera.</title>
        <authorList>
            <person name="Goeker M."/>
        </authorList>
    </citation>
    <scope>NUCLEOTIDE SEQUENCE [LARGE SCALE GENOMIC DNA]</scope>
    <source>
        <strain evidence="1 2">DSM 100065</strain>
    </source>
</reference>
<evidence type="ECO:0000313" key="1">
    <source>
        <dbReference type="EMBL" id="PRZ40573.1"/>
    </source>
</evidence>
<gene>
    <name evidence="1" type="ORF">CLV47_116106</name>
</gene>
<comment type="caution">
    <text evidence="1">The sequence shown here is derived from an EMBL/GenBank/DDBJ whole genome shotgun (WGS) entry which is preliminary data.</text>
</comment>
<organism evidence="1 2">
    <name type="scientific">Antricoccus suffuscus</name>
    <dbReference type="NCBI Taxonomy" id="1629062"/>
    <lineage>
        <taxon>Bacteria</taxon>
        <taxon>Bacillati</taxon>
        <taxon>Actinomycetota</taxon>
        <taxon>Actinomycetes</taxon>
        <taxon>Geodermatophilales</taxon>
        <taxon>Antricoccaceae</taxon>
        <taxon>Antricoccus</taxon>
    </lineage>
</organism>
<keyword evidence="2" id="KW-1185">Reference proteome</keyword>